<dbReference type="GO" id="GO:0071111">
    <property type="term" value="F:cyclic-guanylate-specific phosphodiesterase activity"/>
    <property type="evidence" value="ECO:0007669"/>
    <property type="project" value="UniProtKB-EC"/>
</dbReference>
<comment type="subcellular location">
    <subcellularLocation>
        <location evidence="1">Cell membrane</location>
        <topology evidence="1">Multi-pass membrane protein</topology>
    </subcellularLocation>
</comment>
<reference evidence="11 12" key="1">
    <citation type="submission" date="2014-09" db="EMBL/GenBank/DDBJ databases">
        <authorList>
            <person name="Regsiter A."/>
        </authorList>
    </citation>
    <scope>NUCLEOTIDE SEQUENCE [LARGE SCALE GENOMIC DNA]</scope>
</reference>
<dbReference type="KEGG" id="xcw:J162_04090"/>
<keyword evidence="6" id="KW-0378">Hydrolase</keyword>
<evidence type="ECO:0000256" key="2">
    <source>
        <dbReference type="ARBA" id="ARBA00012282"/>
    </source>
</evidence>
<dbReference type="GO" id="GO:0005886">
    <property type="term" value="C:plasma membrane"/>
    <property type="evidence" value="ECO:0007669"/>
    <property type="project" value="UniProtKB-SubCell"/>
</dbReference>
<dbReference type="PROSITE" id="PS50883">
    <property type="entry name" value="EAL"/>
    <property type="match status" value="1"/>
</dbReference>
<keyword evidence="5 10" id="KW-0812">Transmembrane</keyword>
<evidence type="ECO:0000313" key="11">
    <source>
        <dbReference type="EMBL" id="CEG18725.1"/>
    </source>
</evidence>
<dbReference type="SMR" id="A0A0U5FMV8"/>
<dbReference type="EC" id="3.1.4.52" evidence="2"/>
<dbReference type="KEGG" id="xcm:J164_04086"/>
<comment type="catalytic activity">
    <reaction evidence="9">
        <text>3',3'-c-di-GMP + H2O = 5'-phosphoguanylyl(3'-&gt;5')guanosine + H(+)</text>
        <dbReference type="Rhea" id="RHEA:24902"/>
        <dbReference type="ChEBI" id="CHEBI:15377"/>
        <dbReference type="ChEBI" id="CHEBI:15378"/>
        <dbReference type="ChEBI" id="CHEBI:58754"/>
        <dbReference type="ChEBI" id="CHEBI:58805"/>
        <dbReference type="EC" id="3.1.4.52"/>
    </reaction>
</comment>
<sequence>MKRQRIISVTVLLVLLSATLPIGLSYYLAWRLALAREEGRLSQLAALSIRRTETAFDEAHGILLSMAASRLPPCSPAHLAQMRALVLTSHYIVELGRFQQGRLSCTSWGQLRNTIPQRTADFVVKRGISVTTRLLPLANPQRPLMALQLGEYNVLINPDTLADINIPPGLQLAIGTPDGQILSSTGTAAEHLLIDPTAKREPGDLMLSQVLFGRDRRGDWSAVVTEPVAYLRGPLAAARWQLVPVGIAMALLLVGAVLWVSRRRLSPLARLGIAVQRGEFIVHYQPIIALDSGACVGAEALVRWQQPDGVLVPPDAFIPLAEQSGLILPITDLVVAEVLRELGPTLAADPALHVAINVSADDIKSGRVQGVLAQALRGTGVDSGQLWVEATERSLMDIDAARTTITHLRGAGHTVSIDDFGTGYSSLQYLQGLPLDALKIDKSFVDTIGTHSATSAVTAHIIEMAKTLRLRTIAEGVERQEQLDYLRAHGVDLAQGWLFSRALPATGFIAYHAQARSATQ</sequence>
<dbReference type="GeneID" id="66912950"/>
<dbReference type="PANTHER" id="PTHR33121:SF79">
    <property type="entry name" value="CYCLIC DI-GMP PHOSPHODIESTERASE PDED-RELATED"/>
    <property type="match status" value="1"/>
</dbReference>
<dbReference type="KEGG" id="xcu:J159_04085"/>
<evidence type="ECO:0000256" key="3">
    <source>
        <dbReference type="ARBA" id="ARBA00022475"/>
    </source>
</evidence>
<dbReference type="OMA" id="HIIRMAH"/>
<dbReference type="SUPFAM" id="SSF141868">
    <property type="entry name" value="EAL domain-like"/>
    <property type="match status" value="1"/>
</dbReference>
<dbReference type="KEGG" id="xcf:J172_04126"/>
<dbReference type="PATRIC" id="fig|434928.28.peg.4261"/>
<dbReference type="AlphaFoldDB" id="A0A0U5FMV8"/>
<dbReference type="Pfam" id="PF00563">
    <property type="entry name" value="EAL"/>
    <property type="match status" value="1"/>
</dbReference>
<keyword evidence="12" id="KW-1185">Reference proteome</keyword>
<proteinExistence type="predicted"/>
<evidence type="ECO:0000256" key="1">
    <source>
        <dbReference type="ARBA" id="ARBA00004651"/>
    </source>
</evidence>
<dbReference type="InterPro" id="IPR024744">
    <property type="entry name" value="CSS-motif_dom"/>
</dbReference>
<dbReference type="Proteomes" id="UP000052230">
    <property type="component" value="Unassembled WGS sequence"/>
</dbReference>
<keyword evidence="4" id="KW-0973">c-di-GMP</keyword>
<dbReference type="Gene3D" id="3.20.20.450">
    <property type="entry name" value="EAL domain"/>
    <property type="match status" value="1"/>
</dbReference>
<evidence type="ECO:0000256" key="10">
    <source>
        <dbReference type="SAM" id="Phobius"/>
    </source>
</evidence>
<comment type="caution">
    <text evidence="11">The sequence shown here is derived from an EMBL/GenBank/DDBJ whole genome shotgun (WGS) entry which is preliminary data.</text>
</comment>
<dbReference type="CDD" id="cd01948">
    <property type="entry name" value="EAL"/>
    <property type="match status" value="1"/>
</dbReference>
<gene>
    <name evidence="11" type="ORF">XAC3562_890044</name>
</gene>
<keyword evidence="7 10" id="KW-1133">Transmembrane helix</keyword>
<evidence type="ECO:0000256" key="6">
    <source>
        <dbReference type="ARBA" id="ARBA00022801"/>
    </source>
</evidence>
<dbReference type="RefSeq" id="WP_011052635.1">
    <property type="nucleotide sequence ID" value="NZ_CAVLHM010000020.1"/>
</dbReference>
<dbReference type="KEGG" id="xcr:J163_04085"/>
<feature type="transmembrane region" description="Helical" evidence="10">
    <location>
        <begin position="240"/>
        <end position="260"/>
    </location>
</feature>
<accession>A0A0U5FMV8</accession>
<keyword evidence="3" id="KW-1003">Cell membrane</keyword>
<keyword evidence="8 10" id="KW-0472">Membrane</keyword>
<evidence type="ECO:0000256" key="5">
    <source>
        <dbReference type="ARBA" id="ARBA00022692"/>
    </source>
</evidence>
<dbReference type="Pfam" id="PF12792">
    <property type="entry name" value="CSS-motif"/>
    <property type="match status" value="1"/>
</dbReference>
<dbReference type="EMBL" id="CCXZ01000187">
    <property type="protein sequence ID" value="CEG18725.1"/>
    <property type="molecule type" value="Genomic_DNA"/>
</dbReference>
<organism evidence="11 12">
    <name type="scientific">Xanthomonas citri pv. citri</name>
    <dbReference type="NCBI Taxonomy" id="611301"/>
    <lineage>
        <taxon>Bacteria</taxon>
        <taxon>Pseudomonadati</taxon>
        <taxon>Pseudomonadota</taxon>
        <taxon>Gammaproteobacteria</taxon>
        <taxon>Lysobacterales</taxon>
        <taxon>Lysobacteraceae</taxon>
        <taxon>Xanthomonas</taxon>
    </lineage>
</organism>
<evidence type="ECO:0000256" key="7">
    <source>
        <dbReference type="ARBA" id="ARBA00022989"/>
    </source>
</evidence>
<dbReference type="KEGG" id="xcn:J169_04133"/>
<evidence type="ECO:0000256" key="4">
    <source>
        <dbReference type="ARBA" id="ARBA00022636"/>
    </source>
</evidence>
<dbReference type="SMART" id="SM00052">
    <property type="entry name" value="EAL"/>
    <property type="match status" value="1"/>
</dbReference>
<evidence type="ECO:0000256" key="8">
    <source>
        <dbReference type="ARBA" id="ARBA00023136"/>
    </source>
</evidence>
<dbReference type="InterPro" id="IPR001633">
    <property type="entry name" value="EAL_dom"/>
</dbReference>
<dbReference type="PANTHER" id="PTHR33121">
    <property type="entry name" value="CYCLIC DI-GMP PHOSPHODIESTERASE PDEF"/>
    <property type="match status" value="1"/>
</dbReference>
<dbReference type="InterPro" id="IPR050706">
    <property type="entry name" value="Cyclic-di-GMP_PDE-like"/>
</dbReference>
<name>A0A0U5FMV8_XANCI</name>
<evidence type="ECO:0000256" key="9">
    <source>
        <dbReference type="ARBA" id="ARBA00034290"/>
    </source>
</evidence>
<evidence type="ECO:0000313" key="12">
    <source>
        <dbReference type="Proteomes" id="UP000052230"/>
    </source>
</evidence>
<dbReference type="InterPro" id="IPR035919">
    <property type="entry name" value="EAL_sf"/>
</dbReference>
<protein>
    <recommendedName>
        <fullName evidence="2">cyclic-guanylate-specific phosphodiesterase</fullName>
        <ecNumber evidence="2">3.1.4.52</ecNumber>
    </recommendedName>
</protein>